<dbReference type="PANTHER" id="PTHR15822:SF24">
    <property type="entry name" value="ENDONUCLEASE_EXONUCLEASE_PHOSPHATASE DOMAIN-CONTAINING PROTEIN"/>
    <property type="match status" value="1"/>
</dbReference>
<dbReference type="STRING" id="888268.A0A1E5VX26"/>
<dbReference type="InterPro" id="IPR036691">
    <property type="entry name" value="Endo/exonu/phosph_ase_sf"/>
</dbReference>
<organism evidence="2 3">
    <name type="scientific">Dichanthelium oligosanthes</name>
    <dbReference type="NCBI Taxonomy" id="888268"/>
    <lineage>
        <taxon>Eukaryota</taxon>
        <taxon>Viridiplantae</taxon>
        <taxon>Streptophyta</taxon>
        <taxon>Embryophyta</taxon>
        <taxon>Tracheophyta</taxon>
        <taxon>Spermatophyta</taxon>
        <taxon>Magnoliopsida</taxon>
        <taxon>Liliopsida</taxon>
        <taxon>Poales</taxon>
        <taxon>Poaceae</taxon>
        <taxon>PACMAD clade</taxon>
        <taxon>Panicoideae</taxon>
        <taxon>Panicodae</taxon>
        <taxon>Paniceae</taxon>
        <taxon>Dichantheliinae</taxon>
        <taxon>Dichanthelium</taxon>
    </lineage>
</organism>
<dbReference type="SUPFAM" id="SSF56219">
    <property type="entry name" value="DNase I-like"/>
    <property type="match status" value="1"/>
</dbReference>
<sequence>MEPPRQVKFLTYNIWSREVMVVRARMEAVGCLVRTQEVTPHIHRIFQSHDWWKWYTCSPVEEESIASGQHFCLLLSKLQTESFCRRPFANSSSRRCYLEARVNLGGGMKPIHVATAHLESPVPPSPMRCVERPTQAEHAVSAWTGRRTSCSATT</sequence>
<comment type="caution">
    <text evidence="2">The sequence shown here is derived from an EMBL/GenBank/DDBJ whole genome shotgun (WGS) entry which is preliminary data.</text>
</comment>
<evidence type="ECO:0000313" key="3">
    <source>
        <dbReference type="Proteomes" id="UP000095767"/>
    </source>
</evidence>
<dbReference type="GO" id="GO:0006302">
    <property type="term" value="P:double-strand break repair"/>
    <property type="evidence" value="ECO:0007669"/>
    <property type="project" value="TreeGrafter"/>
</dbReference>
<protein>
    <recommendedName>
        <fullName evidence="4">Endonuclease/exonuclease/phosphatase domain-containing protein</fullName>
    </recommendedName>
</protein>
<evidence type="ECO:0000313" key="2">
    <source>
        <dbReference type="EMBL" id="OEL29682.1"/>
    </source>
</evidence>
<evidence type="ECO:0000256" key="1">
    <source>
        <dbReference type="ARBA" id="ARBA00022801"/>
    </source>
</evidence>
<dbReference type="GO" id="GO:0003697">
    <property type="term" value="F:single-stranded DNA binding"/>
    <property type="evidence" value="ECO:0007669"/>
    <property type="project" value="TreeGrafter"/>
</dbReference>
<gene>
    <name evidence="2" type="ORF">BAE44_0009298</name>
</gene>
<proteinExistence type="predicted"/>
<reference evidence="2 3" key="1">
    <citation type="submission" date="2016-09" db="EMBL/GenBank/DDBJ databases">
        <title>The draft genome of Dichanthelium oligosanthes: A C3 panicoid grass species.</title>
        <authorList>
            <person name="Studer A.J."/>
            <person name="Schnable J.C."/>
            <person name="Brutnell T.P."/>
        </authorList>
    </citation>
    <scope>NUCLEOTIDE SEQUENCE [LARGE SCALE GENOMIC DNA]</scope>
    <source>
        <strain evidence="3">cv. Kellogg 1175</strain>
        <tissue evidence="2">Leaf</tissue>
    </source>
</reference>
<dbReference type="GO" id="GO:0005737">
    <property type="term" value="C:cytoplasm"/>
    <property type="evidence" value="ECO:0007669"/>
    <property type="project" value="TreeGrafter"/>
</dbReference>
<dbReference type="Gene3D" id="3.60.10.10">
    <property type="entry name" value="Endonuclease/exonuclease/phosphatase"/>
    <property type="match status" value="1"/>
</dbReference>
<dbReference type="AlphaFoldDB" id="A0A1E5VX26"/>
<dbReference type="EMBL" id="LWDX02027060">
    <property type="protein sequence ID" value="OEL29682.1"/>
    <property type="molecule type" value="Genomic_DNA"/>
</dbReference>
<keyword evidence="1" id="KW-0378">Hydrolase</keyword>
<dbReference type="Proteomes" id="UP000095767">
    <property type="component" value="Unassembled WGS sequence"/>
</dbReference>
<keyword evidence="3" id="KW-1185">Reference proteome</keyword>
<dbReference type="GO" id="GO:0070260">
    <property type="term" value="F:5'-tyrosyl-DNA phosphodiesterase activity"/>
    <property type="evidence" value="ECO:0007669"/>
    <property type="project" value="TreeGrafter"/>
</dbReference>
<dbReference type="InterPro" id="IPR051547">
    <property type="entry name" value="TDP2-like"/>
</dbReference>
<accession>A0A1E5VX26</accession>
<dbReference type="PANTHER" id="PTHR15822">
    <property type="entry name" value="TRAF AND TNF RECEPTOR-ASSOCIATED PROTEIN"/>
    <property type="match status" value="1"/>
</dbReference>
<evidence type="ECO:0008006" key="4">
    <source>
        <dbReference type="Google" id="ProtNLM"/>
    </source>
</evidence>
<name>A0A1E5VX26_9POAL</name>